<evidence type="ECO:0000313" key="2">
    <source>
        <dbReference type="EMBL" id="KAJ2891836.1"/>
    </source>
</evidence>
<dbReference type="AlphaFoldDB" id="A0AAD5WM05"/>
<organism evidence="2 3">
    <name type="scientific">Zalerion maritima</name>
    <dbReference type="NCBI Taxonomy" id="339359"/>
    <lineage>
        <taxon>Eukaryota</taxon>
        <taxon>Fungi</taxon>
        <taxon>Dikarya</taxon>
        <taxon>Ascomycota</taxon>
        <taxon>Pezizomycotina</taxon>
        <taxon>Sordariomycetes</taxon>
        <taxon>Lulworthiomycetidae</taxon>
        <taxon>Lulworthiales</taxon>
        <taxon>Lulworthiaceae</taxon>
        <taxon>Zalerion</taxon>
    </lineage>
</organism>
<dbReference type="EMBL" id="JAKWBI020000974">
    <property type="protein sequence ID" value="KAJ2891836.1"/>
    <property type="molecule type" value="Genomic_DNA"/>
</dbReference>
<feature type="region of interest" description="Disordered" evidence="1">
    <location>
        <begin position="89"/>
        <end position="110"/>
    </location>
</feature>
<reference evidence="2" key="1">
    <citation type="submission" date="2022-07" db="EMBL/GenBank/DDBJ databases">
        <title>Draft genome sequence of Zalerion maritima ATCC 34329, a (micro)plastics degrading marine fungus.</title>
        <authorList>
            <person name="Paco A."/>
            <person name="Goncalves M.F.M."/>
            <person name="Rocha-Santos T.A.P."/>
            <person name="Alves A."/>
        </authorList>
    </citation>
    <scope>NUCLEOTIDE SEQUENCE</scope>
    <source>
        <strain evidence="2">ATCC 34329</strain>
    </source>
</reference>
<proteinExistence type="predicted"/>
<comment type="caution">
    <text evidence="2">The sequence shown here is derived from an EMBL/GenBank/DDBJ whole genome shotgun (WGS) entry which is preliminary data.</text>
</comment>
<accession>A0AAD5WM05</accession>
<keyword evidence="3" id="KW-1185">Reference proteome</keyword>
<evidence type="ECO:0000256" key="1">
    <source>
        <dbReference type="SAM" id="MobiDB-lite"/>
    </source>
</evidence>
<gene>
    <name evidence="2" type="ORF">MKZ38_010668</name>
</gene>
<evidence type="ECO:0000313" key="3">
    <source>
        <dbReference type="Proteomes" id="UP001201980"/>
    </source>
</evidence>
<protein>
    <submittedName>
        <fullName evidence="2">Uncharacterized protein</fullName>
    </submittedName>
</protein>
<name>A0AAD5WM05_9PEZI</name>
<dbReference type="Proteomes" id="UP001201980">
    <property type="component" value="Unassembled WGS sequence"/>
</dbReference>
<sequence>MLGIRRLQRLRMLGDRTVTTRVHGHPEAAVNEEQQHQLPAQALATPHRWKTRERKEVKGHGSVRGGLEYRVIYTLRLLLDSVETQGKAMGPSQKLAHERMAHGMSSHWPF</sequence>